<dbReference type="Proteomes" id="UP000254554">
    <property type="component" value="Unassembled WGS sequence"/>
</dbReference>
<dbReference type="STRING" id="1094715.GCA_000236165_01125"/>
<dbReference type="PANTHER" id="PTHR43798">
    <property type="entry name" value="MONOACYLGLYCEROL LIPASE"/>
    <property type="match status" value="1"/>
</dbReference>
<accession>A0A377G8W4</accession>
<dbReference type="InterPro" id="IPR050266">
    <property type="entry name" value="AB_hydrolase_sf"/>
</dbReference>
<organism evidence="2 3">
    <name type="scientific">Fluoribacter dumoffii</name>
    <dbReference type="NCBI Taxonomy" id="463"/>
    <lineage>
        <taxon>Bacteria</taxon>
        <taxon>Pseudomonadati</taxon>
        <taxon>Pseudomonadota</taxon>
        <taxon>Gammaproteobacteria</taxon>
        <taxon>Legionellales</taxon>
        <taxon>Legionellaceae</taxon>
        <taxon>Fluoribacter</taxon>
    </lineage>
</organism>
<protein>
    <submittedName>
        <fullName evidence="2">Pimelyl-[acyl-carrier protein] methyl ester esterase</fullName>
    </submittedName>
</protein>
<dbReference type="InterPro" id="IPR000073">
    <property type="entry name" value="AB_hydrolase_1"/>
</dbReference>
<gene>
    <name evidence="2" type="ORF">NCTC11370_01297</name>
</gene>
<name>A0A377G8W4_9GAMM</name>
<proteinExistence type="predicted"/>
<dbReference type="Gene3D" id="3.40.50.1820">
    <property type="entry name" value="alpha/beta hydrolase"/>
    <property type="match status" value="1"/>
</dbReference>
<dbReference type="OrthoDB" id="5729753at2"/>
<dbReference type="RefSeq" id="WP_010653513.1">
    <property type="nucleotide sequence ID" value="NZ_UGGT01000001.1"/>
</dbReference>
<dbReference type="GeneID" id="93292118"/>
<dbReference type="InterPro" id="IPR029058">
    <property type="entry name" value="AB_hydrolase_fold"/>
</dbReference>
<keyword evidence="3" id="KW-1185">Reference proteome</keyword>
<dbReference type="Pfam" id="PF12697">
    <property type="entry name" value="Abhydrolase_6"/>
    <property type="match status" value="1"/>
</dbReference>
<feature type="domain" description="AB hydrolase-1" evidence="1">
    <location>
        <begin position="7"/>
        <end position="250"/>
    </location>
</feature>
<dbReference type="SUPFAM" id="SSF53474">
    <property type="entry name" value="alpha/beta-Hydrolases"/>
    <property type="match status" value="1"/>
</dbReference>
<dbReference type="AlphaFoldDB" id="A0A377G8W4"/>
<evidence type="ECO:0000313" key="3">
    <source>
        <dbReference type="Proteomes" id="UP000254554"/>
    </source>
</evidence>
<sequence length="273" mass="31484">MKELIHFAHGNGFPALCYKQMLDRLGKKYDYCYIDRIGHNPFFPVSENWHNLVSEVVDSIKEQANQPVIAIGHSLGGVLNLLAAIEHPELFKMVIMLDSPLIGTFKSSMVRLAKALGIIDRVTPAFRTRGRRMYWENKEQLINYLKTRDLFKTFTDACLNDYITYGLEYKEDGYYLRFDRHIEYQIYRTIPHVIPTYEGKLSVPAALIYGDKSTVVGKMDVRYMKKYFNVASYKTKGTHLFPMEYPEIVAMQIIKIISGLNLNSTSGQKAQNN</sequence>
<reference evidence="2 3" key="1">
    <citation type="submission" date="2018-06" db="EMBL/GenBank/DDBJ databases">
        <authorList>
            <consortium name="Pathogen Informatics"/>
            <person name="Doyle S."/>
        </authorList>
    </citation>
    <scope>NUCLEOTIDE SEQUENCE [LARGE SCALE GENOMIC DNA]</scope>
    <source>
        <strain evidence="2 3">NCTC11370</strain>
    </source>
</reference>
<dbReference type="EMBL" id="UGGT01000001">
    <property type="protein sequence ID" value="STO21232.1"/>
    <property type="molecule type" value="Genomic_DNA"/>
</dbReference>
<evidence type="ECO:0000259" key="1">
    <source>
        <dbReference type="Pfam" id="PF12697"/>
    </source>
</evidence>
<evidence type="ECO:0000313" key="2">
    <source>
        <dbReference type="EMBL" id="STO21232.1"/>
    </source>
</evidence>